<dbReference type="AlphaFoldDB" id="A0A9I9DSQ2"/>
<evidence type="ECO:0000313" key="2">
    <source>
        <dbReference type="EnsemblPlants" id="MELO3C023185.2.1"/>
    </source>
</evidence>
<sequence>VIGLDGGGLTPIARDSAWIFEWWLHATENYTLDETERGWNTSMHNRWLSKEASMDREISRMKQRRGRLAKTGRGSNFIEWRSSTSP</sequence>
<organism evidence="2">
    <name type="scientific">Cucumis melo</name>
    <name type="common">Muskmelon</name>
    <dbReference type="NCBI Taxonomy" id="3656"/>
    <lineage>
        <taxon>Eukaryota</taxon>
        <taxon>Viridiplantae</taxon>
        <taxon>Streptophyta</taxon>
        <taxon>Embryophyta</taxon>
        <taxon>Tracheophyta</taxon>
        <taxon>Spermatophyta</taxon>
        <taxon>Magnoliopsida</taxon>
        <taxon>eudicotyledons</taxon>
        <taxon>Gunneridae</taxon>
        <taxon>Pentapetalae</taxon>
        <taxon>rosids</taxon>
        <taxon>fabids</taxon>
        <taxon>Cucurbitales</taxon>
        <taxon>Cucurbitaceae</taxon>
        <taxon>Benincaseae</taxon>
        <taxon>Cucumis</taxon>
    </lineage>
</organism>
<proteinExistence type="predicted"/>
<feature type="region of interest" description="Disordered" evidence="1">
    <location>
        <begin position="62"/>
        <end position="86"/>
    </location>
</feature>
<reference evidence="2" key="1">
    <citation type="submission" date="2023-03" db="UniProtKB">
        <authorList>
            <consortium name="EnsemblPlants"/>
        </authorList>
    </citation>
    <scope>IDENTIFICATION</scope>
</reference>
<dbReference type="EnsemblPlants" id="MELO3C023185.2.1">
    <property type="protein sequence ID" value="MELO3C023185.2.1"/>
    <property type="gene ID" value="MELO3C023185.2"/>
</dbReference>
<evidence type="ECO:0000256" key="1">
    <source>
        <dbReference type="SAM" id="MobiDB-lite"/>
    </source>
</evidence>
<accession>A0A9I9DSQ2</accession>
<dbReference type="Gramene" id="MELO3C023185.2.1">
    <property type="protein sequence ID" value="MELO3C023185.2.1"/>
    <property type="gene ID" value="MELO3C023185.2"/>
</dbReference>
<name>A0A9I9DSQ2_CUCME</name>
<protein>
    <submittedName>
        <fullName evidence="2">Uncharacterized protein</fullName>
    </submittedName>
</protein>